<dbReference type="GO" id="GO:0005886">
    <property type="term" value="C:plasma membrane"/>
    <property type="evidence" value="ECO:0007669"/>
    <property type="project" value="TreeGrafter"/>
</dbReference>
<dbReference type="PANTHER" id="PTHR12191">
    <property type="entry name" value="SOLUTE CARRIER FAMILY 39"/>
    <property type="match status" value="1"/>
</dbReference>
<keyword evidence="5 6" id="KW-0472">Membrane</keyword>
<keyword evidence="8" id="KW-1185">Reference proteome</keyword>
<evidence type="ECO:0000256" key="1">
    <source>
        <dbReference type="ARBA" id="ARBA00004141"/>
    </source>
</evidence>
<accession>A0A2T7PKR9</accession>
<dbReference type="GO" id="GO:0071578">
    <property type="term" value="P:zinc ion import across plasma membrane"/>
    <property type="evidence" value="ECO:0007669"/>
    <property type="project" value="TreeGrafter"/>
</dbReference>
<feature type="transmembrane region" description="Helical" evidence="6">
    <location>
        <begin position="388"/>
        <end position="408"/>
    </location>
</feature>
<evidence type="ECO:0000313" key="8">
    <source>
        <dbReference type="Proteomes" id="UP000245119"/>
    </source>
</evidence>
<organism evidence="7 8">
    <name type="scientific">Pomacea canaliculata</name>
    <name type="common">Golden apple snail</name>
    <dbReference type="NCBI Taxonomy" id="400727"/>
    <lineage>
        <taxon>Eukaryota</taxon>
        <taxon>Metazoa</taxon>
        <taxon>Spiralia</taxon>
        <taxon>Lophotrochozoa</taxon>
        <taxon>Mollusca</taxon>
        <taxon>Gastropoda</taxon>
        <taxon>Caenogastropoda</taxon>
        <taxon>Architaenioglossa</taxon>
        <taxon>Ampullarioidea</taxon>
        <taxon>Ampullariidae</taxon>
        <taxon>Pomacea</taxon>
    </lineage>
</organism>
<evidence type="ECO:0000256" key="3">
    <source>
        <dbReference type="ARBA" id="ARBA00022692"/>
    </source>
</evidence>
<dbReference type="OrthoDB" id="200954at2759"/>
<gene>
    <name evidence="7" type="ORF">C0Q70_05270</name>
</gene>
<dbReference type="EMBL" id="PZQS01000003">
    <property type="protein sequence ID" value="PVD34008.1"/>
    <property type="molecule type" value="Genomic_DNA"/>
</dbReference>
<dbReference type="GO" id="GO:0030003">
    <property type="term" value="P:intracellular monoatomic cation homeostasis"/>
    <property type="evidence" value="ECO:0007669"/>
    <property type="project" value="TreeGrafter"/>
</dbReference>
<evidence type="ECO:0000313" key="7">
    <source>
        <dbReference type="EMBL" id="PVD34008.1"/>
    </source>
</evidence>
<feature type="transmembrane region" description="Helical" evidence="6">
    <location>
        <begin position="114"/>
        <end position="141"/>
    </location>
</feature>
<dbReference type="AlphaFoldDB" id="A0A2T7PKR9"/>
<dbReference type="GO" id="GO:0140410">
    <property type="term" value="F:monoatomic cation:bicarbonate symporter activity"/>
    <property type="evidence" value="ECO:0007669"/>
    <property type="project" value="TreeGrafter"/>
</dbReference>
<dbReference type="Proteomes" id="UP000245119">
    <property type="component" value="Linkage Group LG3"/>
</dbReference>
<keyword evidence="4 6" id="KW-1133">Transmembrane helix</keyword>
<dbReference type="InterPro" id="IPR003689">
    <property type="entry name" value="ZIP"/>
</dbReference>
<dbReference type="Pfam" id="PF02535">
    <property type="entry name" value="Zip"/>
    <property type="match status" value="1"/>
</dbReference>
<evidence type="ECO:0000256" key="2">
    <source>
        <dbReference type="ARBA" id="ARBA00006939"/>
    </source>
</evidence>
<feature type="transmembrane region" description="Helical" evidence="6">
    <location>
        <begin position="414"/>
        <end position="438"/>
    </location>
</feature>
<comment type="similarity">
    <text evidence="2">Belongs to the ZIP transporter (TC 2.A.5) family.</text>
</comment>
<dbReference type="GO" id="GO:0005385">
    <property type="term" value="F:zinc ion transmembrane transporter activity"/>
    <property type="evidence" value="ECO:0007669"/>
    <property type="project" value="TreeGrafter"/>
</dbReference>
<feature type="transmembrane region" description="Helical" evidence="6">
    <location>
        <begin position="187"/>
        <end position="204"/>
    </location>
</feature>
<dbReference type="PANTHER" id="PTHR12191:SF37">
    <property type="entry name" value="ZINC TRANSPORTER FOI"/>
    <property type="match status" value="1"/>
</dbReference>
<dbReference type="InterPro" id="IPR050799">
    <property type="entry name" value="ZIP_Transporter"/>
</dbReference>
<evidence type="ECO:0008006" key="9">
    <source>
        <dbReference type="Google" id="ProtNLM"/>
    </source>
</evidence>
<evidence type="ECO:0000256" key="6">
    <source>
        <dbReference type="SAM" id="Phobius"/>
    </source>
</evidence>
<name>A0A2T7PKR9_POMCA</name>
<keyword evidence="3 6" id="KW-0812">Transmembrane</keyword>
<sequence length="441" mass="48214">MQAVVHDNPVVTKAFLQAIAPLSLQKLLQGVQSGHNNTCFDLTADVDNTTTCLKIQCLGVDDVARLYNISSTAELDSADLPILAPAVVYTLTQPDSCISHQNLSDAASSRPSTAAVWGFSFLFVTLINLCSLTGIVVLPCIKMNMYKVILMFMVSLAVGTLAGSSILVLIPEALDLMHKSEAISRSYVWKMTTVMGGIYLFFVLERFMRMINMWREDTKEKKRKDEMATLGTLTSSFTRHQSPGTTLKLKDPSSLSVNSNVACSCTWEEEEENDPENPAKISILNGKPEAEDVEPHTLDCKDKKHTNGHHASHHHHHQHGDIAPVAYMVIFGDGVHNFIDGLSIGAAFTESTLAGISISVAVMCEELPHELGDFAILLNAGMRLRKALMYNFLSACMCYFGVIVGVALGQHTTAHTWIFGLAGGMFLYISLVDMVSLVDDL</sequence>
<reference evidence="7 8" key="1">
    <citation type="submission" date="2018-04" db="EMBL/GenBank/DDBJ databases">
        <title>The genome of golden apple snail Pomacea canaliculata provides insight into stress tolerance and invasive adaptation.</title>
        <authorList>
            <person name="Liu C."/>
            <person name="Liu B."/>
            <person name="Ren Y."/>
            <person name="Zhang Y."/>
            <person name="Wang H."/>
            <person name="Li S."/>
            <person name="Jiang F."/>
            <person name="Yin L."/>
            <person name="Zhang G."/>
            <person name="Qian W."/>
            <person name="Fan W."/>
        </authorList>
    </citation>
    <scope>NUCLEOTIDE SEQUENCE [LARGE SCALE GENOMIC DNA]</scope>
    <source>
        <strain evidence="7">SZHN2017</strain>
        <tissue evidence="7">Muscle</tissue>
    </source>
</reference>
<comment type="caution">
    <text evidence="7">The sequence shown here is derived from an EMBL/GenBank/DDBJ whole genome shotgun (WGS) entry which is preliminary data.</text>
</comment>
<evidence type="ECO:0000256" key="5">
    <source>
        <dbReference type="ARBA" id="ARBA00023136"/>
    </source>
</evidence>
<comment type="subcellular location">
    <subcellularLocation>
        <location evidence="1">Membrane</location>
        <topology evidence="1">Multi-pass membrane protein</topology>
    </subcellularLocation>
</comment>
<protein>
    <recommendedName>
        <fullName evidence="9">Zinc transporter ZIP14</fullName>
    </recommendedName>
</protein>
<proteinExistence type="inferred from homology"/>
<evidence type="ECO:0000256" key="4">
    <source>
        <dbReference type="ARBA" id="ARBA00022989"/>
    </source>
</evidence>
<feature type="transmembrane region" description="Helical" evidence="6">
    <location>
        <begin position="148"/>
        <end position="167"/>
    </location>
</feature>